<evidence type="ECO:0000313" key="3">
    <source>
        <dbReference type="Proteomes" id="UP000601435"/>
    </source>
</evidence>
<feature type="compositionally biased region" description="Basic and acidic residues" evidence="1">
    <location>
        <begin position="83"/>
        <end position="93"/>
    </location>
</feature>
<feature type="compositionally biased region" description="Low complexity" evidence="1">
    <location>
        <begin position="35"/>
        <end position="44"/>
    </location>
</feature>
<feature type="compositionally biased region" description="Basic and acidic residues" evidence="1">
    <location>
        <begin position="146"/>
        <end position="157"/>
    </location>
</feature>
<reference evidence="2" key="1">
    <citation type="submission" date="2021-02" db="EMBL/GenBank/DDBJ databases">
        <authorList>
            <person name="Dougan E. K."/>
            <person name="Rhodes N."/>
            <person name="Thang M."/>
            <person name="Chan C."/>
        </authorList>
    </citation>
    <scope>NUCLEOTIDE SEQUENCE</scope>
</reference>
<feature type="compositionally biased region" description="Basic and acidic residues" evidence="1">
    <location>
        <begin position="63"/>
        <end position="76"/>
    </location>
</feature>
<organism evidence="2 3">
    <name type="scientific">Symbiodinium necroappetens</name>
    <dbReference type="NCBI Taxonomy" id="1628268"/>
    <lineage>
        <taxon>Eukaryota</taxon>
        <taxon>Sar</taxon>
        <taxon>Alveolata</taxon>
        <taxon>Dinophyceae</taxon>
        <taxon>Suessiales</taxon>
        <taxon>Symbiodiniaceae</taxon>
        <taxon>Symbiodinium</taxon>
    </lineage>
</organism>
<evidence type="ECO:0000256" key="1">
    <source>
        <dbReference type="SAM" id="MobiDB-lite"/>
    </source>
</evidence>
<dbReference type="OrthoDB" id="445948at2759"/>
<protein>
    <submittedName>
        <fullName evidence="2">Uncharacterized protein</fullName>
    </submittedName>
</protein>
<keyword evidence="3" id="KW-1185">Reference proteome</keyword>
<dbReference type="AlphaFoldDB" id="A0A812SLB3"/>
<feature type="compositionally biased region" description="Pro residues" evidence="1">
    <location>
        <begin position="45"/>
        <end position="56"/>
    </location>
</feature>
<comment type="caution">
    <text evidence="2">The sequence shown here is derived from an EMBL/GenBank/DDBJ whole genome shotgun (WGS) entry which is preliminary data.</text>
</comment>
<dbReference type="Proteomes" id="UP000601435">
    <property type="component" value="Unassembled WGS sequence"/>
</dbReference>
<evidence type="ECO:0000313" key="2">
    <source>
        <dbReference type="EMBL" id="CAE7482356.1"/>
    </source>
</evidence>
<gene>
    <name evidence="2" type="ORF">SNEC2469_LOCUS13662</name>
</gene>
<dbReference type="EMBL" id="CAJNJA010021835">
    <property type="protein sequence ID" value="CAE7482356.1"/>
    <property type="molecule type" value="Genomic_DNA"/>
</dbReference>
<feature type="region of interest" description="Disordered" evidence="1">
    <location>
        <begin position="25"/>
        <end position="188"/>
    </location>
</feature>
<feature type="compositionally biased region" description="Basic and acidic residues" evidence="1">
    <location>
        <begin position="166"/>
        <end position="188"/>
    </location>
</feature>
<name>A0A812SLB3_9DINO</name>
<feature type="compositionally biased region" description="Polar residues" evidence="1">
    <location>
        <begin position="113"/>
        <end position="130"/>
    </location>
</feature>
<accession>A0A812SLB3</accession>
<proteinExistence type="predicted"/>
<sequence>MATVPLETLDKEELLQAQAELEQFSKYMANRSDQAPSQSSTPLTATPPPSVAPAPPQEEMDVDKDKRHSSQQREQEQPPAKWAKGEAKGDKNEPAGNLRPTGKGTSEDPLLNKGSSSFLGNGSPGYTTVPSEAGDDQHHGLGGAGKGDDDRWGRGGNDRNWYQSRSQDRNRRDRDDGRQSRRDRDRDEEMETLREMIRHLARLALRLEDAMSICNLDNEFLMFFQTNSQWAVTSQLFKAATEWKEQKESAPQSLTQPLRSVLFYCVWTSLLAQLRRMEDPQEVDFINEVKARGLTEGNTWVFLRWDSKEKKHVKDAQEPLDHVTAVQLVQQILALCAYPDTIGRYHSLRPLTSSLSSDVIPFMLVLQNRTQESHQMYTCVRRLCRSSCTHLVGMTMRPSRLGRSPLAQQIDKLLRHI</sequence>